<gene>
    <name evidence="2" type="ORF">H9871_01480</name>
</gene>
<name>A0A9D1S1E0_9MICC</name>
<dbReference type="AlphaFoldDB" id="A0A9D1S1E0"/>
<comment type="caution">
    <text evidence="2">The sequence shown here is derived from an EMBL/GenBank/DDBJ whole genome shotgun (WGS) entry which is preliminary data.</text>
</comment>
<accession>A0A9D1S1E0</accession>
<keyword evidence="1" id="KW-0812">Transmembrane</keyword>
<evidence type="ECO:0000313" key="2">
    <source>
        <dbReference type="EMBL" id="HIW98793.1"/>
    </source>
</evidence>
<evidence type="ECO:0000256" key="1">
    <source>
        <dbReference type="SAM" id="Phobius"/>
    </source>
</evidence>
<sequence>MGSDKRQDGAAVRHFIGAAFAFSSTTLFFDAAPIWVAVMMTALGLCLLVTGGIRFSSEVKQRRRAKGP</sequence>
<proteinExistence type="predicted"/>
<feature type="transmembrane region" description="Helical" evidence="1">
    <location>
        <begin position="12"/>
        <end position="29"/>
    </location>
</feature>
<keyword evidence="1" id="KW-0472">Membrane</keyword>
<reference evidence="2" key="1">
    <citation type="journal article" date="2021" name="PeerJ">
        <title>Extensive microbial diversity within the chicken gut microbiome revealed by metagenomics and culture.</title>
        <authorList>
            <person name="Gilroy R."/>
            <person name="Ravi A."/>
            <person name="Getino M."/>
            <person name="Pursley I."/>
            <person name="Horton D.L."/>
            <person name="Alikhan N.F."/>
            <person name="Baker D."/>
            <person name="Gharbi K."/>
            <person name="Hall N."/>
            <person name="Watson M."/>
            <person name="Adriaenssens E.M."/>
            <person name="Foster-Nyarko E."/>
            <person name="Jarju S."/>
            <person name="Secka A."/>
            <person name="Antonio M."/>
            <person name="Oren A."/>
            <person name="Chaudhuri R.R."/>
            <person name="La Ragione R."/>
            <person name="Hildebrand F."/>
            <person name="Pallen M.J."/>
        </authorList>
    </citation>
    <scope>NUCLEOTIDE SEQUENCE</scope>
    <source>
        <strain evidence="2">ChiHejej3B27-3195</strain>
    </source>
</reference>
<evidence type="ECO:0008006" key="4">
    <source>
        <dbReference type="Google" id="ProtNLM"/>
    </source>
</evidence>
<organism evidence="2 3">
    <name type="scientific">Candidatus Nesterenkonia stercoripullorum</name>
    <dbReference type="NCBI Taxonomy" id="2838701"/>
    <lineage>
        <taxon>Bacteria</taxon>
        <taxon>Bacillati</taxon>
        <taxon>Actinomycetota</taxon>
        <taxon>Actinomycetes</taxon>
        <taxon>Micrococcales</taxon>
        <taxon>Micrococcaceae</taxon>
        <taxon>Nesterenkonia</taxon>
    </lineage>
</organism>
<keyword evidence="1" id="KW-1133">Transmembrane helix</keyword>
<reference evidence="2" key="2">
    <citation type="submission" date="2021-04" db="EMBL/GenBank/DDBJ databases">
        <authorList>
            <person name="Gilroy R."/>
        </authorList>
    </citation>
    <scope>NUCLEOTIDE SEQUENCE</scope>
    <source>
        <strain evidence="2">ChiHejej3B27-3195</strain>
    </source>
</reference>
<dbReference type="EMBL" id="DXGD01000055">
    <property type="protein sequence ID" value="HIW98793.1"/>
    <property type="molecule type" value="Genomic_DNA"/>
</dbReference>
<feature type="transmembrane region" description="Helical" evidence="1">
    <location>
        <begin position="35"/>
        <end position="56"/>
    </location>
</feature>
<protein>
    <recommendedName>
        <fullName evidence="4">Transmembrane protein</fullName>
    </recommendedName>
</protein>
<dbReference type="Proteomes" id="UP000824151">
    <property type="component" value="Unassembled WGS sequence"/>
</dbReference>
<evidence type="ECO:0000313" key="3">
    <source>
        <dbReference type="Proteomes" id="UP000824151"/>
    </source>
</evidence>